<evidence type="ECO:0000256" key="6">
    <source>
        <dbReference type="SAM" id="Coils"/>
    </source>
</evidence>
<reference evidence="8 9" key="1">
    <citation type="journal article" date="2011" name="Nature">
        <title>A high-resolution map of human evolutionary constraint using 29 mammals.</title>
        <authorList>
            <person name="Lindblad-Toh K."/>
            <person name="Garber M."/>
            <person name="Zuk O."/>
            <person name="Lin M.F."/>
            <person name="Parker B.J."/>
            <person name="Washietl S."/>
            <person name="Kheradpour P."/>
            <person name="Ernst J."/>
            <person name="Jordan G."/>
            <person name="Mauceli E."/>
            <person name="Ward L.D."/>
            <person name="Lowe C.B."/>
            <person name="Holloway A.K."/>
            <person name="Clamp M."/>
            <person name="Gnerre S."/>
            <person name="Alfoldi J."/>
            <person name="Beal K."/>
            <person name="Chang J."/>
            <person name="Clawson H."/>
            <person name="Cuff J."/>
            <person name="Di Palma F."/>
            <person name="Fitzgerald S."/>
            <person name="Flicek P."/>
            <person name="Guttman M."/>
            <person name="Hubisz M.J."/>
            <person name="Jaffe D.B."/>
            <person name="Jungreis I."/>
            <person name="Kent W.J."/>
            <person name="Kostka D."/>
            <person name="Lara M."/>
            <person name="Martins A.L."/>
            <person name="Massingham T."/>
            <person name="Moltke I."/>
            <person name="Raney B.J."/>
            <person name="Rasmussen M.D."/>
            <person name="Robinson J."/>
            <person name="Stark A."/>
            <person name="Vilella A.J."/>
            <person name="Wen J."/>
            <person name="Xie X."/>
            <person name="Zody M.C."/>
            <person name="Baldwin J."/>
            <person name="Bloom T."/>
            <person name="Chin C.W."/>
            <person name="Heiman D."/>
            <person name="Nicol R."/>
            <person name="Nusbaum C."/>
            <person name="Young S."/>
            <person name="Wilkinson J."/>
            <person name="Worley K.C."/>
            <person name="Kovar C.L."/>
            <person name="Muzny D.M."/>
            <person name="Gibbs R.A."/>
            <person name="Cree A."/>
            <person name="Dihn H.H."/>
            <person name="Fowler G."/>
            <person name="Jhangiani S."/>
            <person name="Joshi V."/>
            <person name="Lee S."/>
            <person name="Lewis L.R."/>
            <person name="Nazareth L.V."/>
            <person name="Okwuonu G."/>
            <person name="Santibanez J."/>
            <person name="Warren W.C."/>
            <person name="Mardis E.R."/>
            <person name="Weinstock G.M."/>
            <person name="Wilson R.K."/>
            <person name="Delehaunty K."/>
            <person name="Dooling D."/>
            <person name="Fronik C."/>
            <person name="Fulton L."/>
            <person name="Fulton B."/>
            <person name="Graves T."/>
            <person name="Minx P."/>
            <person name="Sodergren E."/>
            <person name="Birney E."/>
            <person name="Margulies E.H."/>
            <person name="Herrero J."/>
            <person name="Green E.D."/>
            <person name="Haussler D."/>
            <person name="Siepel A."/>
            <person name="Goldman N."/>
            <person name="Pollard K.S."/>
            <person name="Pedersen J.S."/>
            <person name="Lander E.S."/>
            <person name="Kellis M."/>
        </authorList>
    </citation>
    <scope>NUCLEOTIDE SEQUENCE [LARGE SCALE GENOMIC DNA]</scope>
</reference>
<reference evidence="8" key="3">
    <citation type="submission" date="2025-09" db="UniProtKB">
        <authorList>
            <consortium name="Ensembl"/>
        </authorList>
    </citation>
    <scope>IDENTIFICATION</scope>
</reference>
<dbReference type="EMBL" id="AAPE02056111">
    <property type="status" value="NOT_ANNOTATED_CDS"/>
    <property type="molecule type" value="Genomic_DNA"/>
</dbReference>
<dbReference type="GO" id="GO:0031965">
    <property type="term" value="C:nuclear membrane"/>
    <property type="evidence" value="ECO:0007669"/>
    <property type="project" value="UniProtKB-SubCell"/>
</dbReference>
<evidence type="ECO:0000256" key="1">
    <source>
        <dbReference type="ARBA" id="ARBA00004126"/>
    </source>
</evidence>
<dbReference type="HOGENOM" id="CLU_313668_0_0_1"/>
<protein>
    <recommendedName>
        <fullName evidence="10">Spectrin repeat containing nuclear envelope protein 1</fullName>
    </recommendedName>
</protein>
<keyword evidence="6" id="KW-0175">Coiled coil</keyword>
<dbReference type="EMBL" id="AAPE02056113">
    <property type="status" value="NOT_ANNOTATED_CDS"/>
    <property type="molecule type" value="Genomic_DNA"/>
</dbReference>
<dbReference type="Pfam" id="PF00435">
    <property type="entry name" value="Spectrin"/>
    <property type="match status" value="1"/>
</dbReference>
<evidence type="ECO:0000256" key="2">
    <source>
        <dbReference type="ARBA" id="ARBA00022553"/>
    </source>
</evidence>
<evidence type="ECO:0000256" key="5">
    <source>
        <dbReference type="ARBA" id="ARBA00023242"/>
    </source>
</evidence>
<evidence type="ECO:0008006" key="10">
    <source>
        <dbReference type="Google" id="ProtNLM"/>
    </source>
</evidence>
<dbReference type="GeneTree" id="ENSGT00940000165162"/>
<evidence type="ECO:0000256" key="7">
    <source>
        <dbReference type="SAM" id="MobiDB-lite"/>
    </source>
</evidence>
<dbReference type="Proteomes" id="UP000001074">
    <property type="component" value="Unassembled WGS sequence"/>
</dbReference>
<keyword evidence="5" id="KW-0539">Nucleus</keyword>
<evidence type="ECO:0000256" key="4">
    <source>
        <dbReference type="ARBA" id="ARBA00023136"/>
    </source>
</evidence>
<reference evidence="8" key="2">
    <citation type="submission" date="2025-08" db="UniProtKB">
        <authorList>
            <consortium name="Ensembl"/>
        </authorList>
    </citation>
    <scope>IDENTIFICATION</scope>
</reference>
<dbReference type="Ensembl" id="ENSMLUT00000023065.1">
    <property type="protein sequence ID" value="ENSMLUP00000022726.1"/>
    <property type="gene ID" value="ENSMLUG00000027765.1"/>
</dbReference>
<dbReference type="PANTHER" id="PTHR14514">
    <property type="entry name" value="PKA ANCHORING PROTEIN"/>
    <property type="match status" value="1"/>
</dbReference>
<dbReference type="InterPro" id="IPR002017">
    <property type="entry name" value="Spectrin_repeat"/>
</dbReference>
<feature type="coiled-coil region" evidence="6">
    <location>
        <begin position="109"/>
        <end position="167"/>
    </location>
</feature>
<evidence type="ECO:0000256" key="3">
    <source>
        <dbReference type="ARBA" id="ARBA00022737"/>
    </source>
</evidence>
<accession>G1QG93</accession>
<dbReference type="eggNOG" id="KOG0516">
    <property type="taxonomic scope" value="Eukaryota"/>
</dbReference>
<dbReference type="AlphaFoldDB" id="G1QG93"/>
<dbReference type="FunFam" id="1.20.58.60:FF:000386">
    <property type="entry name" value="Spectrin repeat containing, nuclear envelope 1a"/>
    <property type="match status" value="1"/>
</dbReference>
<keyword evidence="4" id="KW-0472">Membrane</keyword>
<feature type="compositionally biased region" description="Polar residues" evidence="7">
    <location>
        <begin position="924"/>
        <end position="934"/>
    </location>
</feature>
<evidence type="ECO:0000313" key="9">
    <source>
        <dbReference type="Proteomes" id="UP000001074"/>
    </source>
</evidence>
<dbReference type="PANTHER" id="PTHR14514:SF3">
    <property type="entry name" value="NESPRIN-1"/>
    <property type="match status" value="1"/>
</dbReference>
<dbReference type="InParanoid" id="G1QG93"/>
<dbReference type="SMART" id="SM00150">
    <property type="entry name" value="SPEC"/>
    <property type="match status" value="6"/>
</dbReference>
<feature type="coiled-coil region" evidence="6">
    <location>
        <begin position="776"/>
        <end position="851"/>
    </location>
</feature>
<keyword evidence="2" id="KW-0597">Phosphoprotein</keyword>
<evidence type="ECO:0000313" key="8">
    <source>
        <dbReference type="Ensembl" id="ENSMLUP00000022726.1"/>
    </source>
</evidence>
<feature type="region of interest" description="Disordered" evidence="7">
    <location>
        <begin position="899"/>
        <end position="934"/>
    </location>
</feature>
<dbReference type="STRING" id="59463.ENSMLUP00000022726"/>
<keyword evidence="3" id="KW-0677">Repeat</keyword>
<feature type="coiled-coil region" evidence="6">
    <location>
        <begin position="601"/>
        <end position="696"/>
    </location>
</feature>
<dbReference type="EMBL" id="AAPE02056112">
    <property type="status" value="NOT_ANNOTATED_CDS"/>
    <property type="molecule type" value="Genomic_DNA"/>
</dbReference>
<keyword evidence="9" id="KW-1185">Reference proteome</keyword>
<sequence>SADLQHTLAELSELDGDIQEALRTRQATLTQIYSQCQRYYQVFQAASDWLEDAHEMLQLAGSGVDVESAEDSLRSHTEFFSAEDQFQSNLEELHGLVATLDPLIKPTAKEELAQKMTTLEEKSRRVIQDSHAQLDLLRRCAAQWQDYQKAREEVIELMNAAEKKLSEFSLLKTSSSREAEEKLSEHKVSFSVILQFQNQLVLKRHSEQLLLIKCDAMNSTTIGRSMTTVWQRWARLRAVAQDQEKILEDAADAWKNLGKKVKKATDTINQLEGKLPESSAEKASKVELLALLEHHDTFTLELDQQQAALGMLRQQALSMLPDGAAPPPGEEPPVMQEITAMQDRCLNMQEKVRSHGKVVKRELKDREGVETQINSVKSWVRETKEYLENPTIEIDAQLEELQILLTEATKHRQNIEAVAEEQKTKYLGLYAILPSELSLQLAEVALNLGTVHDQIQDRVKQIEQSKATSQEFSRQIQKITKDLTTILTKLRAKTDNLVQAKADQKVLGEELDACNLKLMELDGAVQKFSEQNGQLGKPLTKKVGKLTELHQQTSRQAETRCFKLSQATSHLKEYNELLEFILKWIDKAKVLVHAKIVWNSAKQLREQYISHQTMLEESEEIHSDLEAMTEKLQHLASVYYTEKMSQQVAELGREAEELRQMIKLRLQNLQDAAKDMKQFEAELKHLQVALEQAQTTLASPEVGRLSLKEQLSHRQHLLCEVESLKPKVHAVQTCQSALRIPEDVVTSLPLCHAALQLQEEASRLQHVAIQQCNIMQARAVMQYEQYEQEMQRLQELIEGAHREIEDTPVATSNIQELQAQISQHEELAQKIKGYQEQIASLNSKCKMLTMKAKNATMLLTVTGVEGLAEDLDRELLPATSAHPSVVMMTAGRCHTLLSPVTEESGEEGTSSEISSPPACRSPSPVANTEASVNQ</sequence>
<proteinExistence type="predicted"/>
<comment type="subcellular location">
    <subcellularLocation>
        <location evidence="1">Nucleus membrane</location>
    </subcellularLocation>
</comment>
<name>G1QG93_MYOLU</name>
<organism evidence="8 9">
    <name type="scientific">Myotis lucifugus</name>
    <name type="common">Little brown bat</name>
    <dbReference type="NCBI Taxonomy" id="59463"/>
    <lineage>
        <taxon>Eukaryota</taxon>
        <taxon>Metazoa</taxon>
        <taxon>Chordata</taxon>
        <taxon>Craniata</taxon>
        <taxon>Vertebrata</taxon>
        <taxon>Euteleostomi</taxon>
        <taxon>Mammalia</taxon>
        <taxon>Eutheria</taxon>
        <taxon>Laurasiatheria</taxon>
        <taxon>Chiroptera</taxon>
        <taxon>Yangochiroptera</taxon>
        <taxon>Vespertilionidae</taxon>
        <taxon>Myotis</taxon>
    </lineage>
</organism>
<dbReference type="SUPFAM" id="SSF46966">
    <property type="entry name" value="Spectrin repeat"/>
    <property type="match status" value="7"/>
</dbReference>
<dbReference type="InterPro" id="IPR018159">
    <property type="entry name" value="Spectrin/alpha-actinin"/>
</dbReference>
<dbReference type="Gene3D" id="1.20.58.60">
    <property type="match status" value="4"/>
</dbReference>